<evidence type="ECO:0000313" key="9">
    <source>
        <dbReference type="EMBL" id="TGO90301.1"/>
    </source>
</evidence>
<protein>
    <recommendedName>
        <fullName evidence="11">Cytochrome P450</fullName>
    </recommendedName>
</protein>
<keyword evidence="5" id="KW-0560">Oxidoreductase</keyword>
<evidence type="ECO:0000256" key="6">
    <source>
        <dbReference type="ARBA" id="ARBA00023004"/>
    </source>
</evidence>
<evidence type="ECO:0008006" key="11">
    <source>
        <dbReference type="Google" id="ProtNLM"/>
    </source>
</evidence>
<dbReference type="GO" id="GO:0005506">
    <property type="term" value="F:iron ion binding"/>
    <property type="evidence" value="ECO:0007669"/>
    <property type="project" value="InterPro"/>
</dbReference>
<evidence type="ECO:0000256" key="4">
    <source>
        <dbReference type="ARBA" id="ARBA00022723"/>
    </source>
</evidence>
<comment type="cofactor">
    <cofactor evidence="1">
        <name>heme</name>
        <dbReference type="ChEBI" id="CHEBI:30413"/>
    </cofactor>
</comment>
<evidence type="ECO:0000256" key="1">
    <source>
        <dbReference type="ARBA" id="ARBA00001971"/>
    </source>
</evidence>
<keyword evidence="4" id="KW-0479">Metal-binding</keyword>
<dbReference type="AlphaFoldDB" id="A0A4Z1L0Q6"/>
<evidence type="ECO:0000256" key="7">
    <source>
        <dbReference type="ARBA" id="ARBA00023026"/>
    </source>
</evidence>
<evidence type="ECO:0000256" key="3">
    <source>
        <dbReference type="ARBA" id="ARBA00022617"/>
    </source>
</evidence>
<dbReference type="InterPro" id="IPR002974">
    <property type="entry name" value="Cyt_P450_E_CYP52_ascomycetes"/>
</dbReference>
<dbReference type="SUPFAM" id="SSF48264">
    <property type="entry name" value="Cytochrome P450"/>
    <property type="match status" value="1"/>
</dbReference>
<dbReference type="PANTHER" id="PTHR24287">
    <property type="entry name" value="P450, PUTATIVE (EUROFUNG)-RELATED"/>
    <property type="match status" value="1"/>
</dbReference>
<dbReference type="Gene3D" id="1.10.630.10">
    <property type="entry name" value="Cytochrome P450"/>
    <property type="match status" value="1"/>
</dbReference>
<keyword evidence="10" id="KW-1185">Reference proteome</keyword>
<organism evidence="9 10">
    <name type="scientific">Botrytis porri</name>
    <dbReference type="NCBI Taxonomy" id="87229"/>
    <lineage>
        <taxon>Eukaryota</taxon>
        <taxon>Fungi</taxon>
        <taxon>Dikarya</taxon>
        <taxon>Ascomycota</taxon>
        <taxon>Pezizomycotina</taxon>
        <taxon>Leotiomycetes</taxon>
        <taxon>Helotiales</taxon>
        <taxon>Sclerotiniaceae</taxon>
        <taxon>Botrytis</taxon>
    </lineage>
</organism>
<dbReference type="PRINTS" id="PR01239">
    <property type="entry name" value="EP450IICYP52"/>
</dbReference>
<proteinExistence type="inferred from homology"/>
<keyword evidence="3" id="KW-0349">Heme</keyword>
<dbReference type="InterPro" id="IPR036396">
    <property type="entry name" value="Cyt_P450_sf"/>
</dbReference>
<dbReference type="InterPro" id="IPR047146">
    <property type="entry name" value="Cyt_P450_E_CYP52_fungi"/>
</dbReference>
<dbReference type="GO" id="GO:0020037">
    <property type="term" value="F:heme binding"/>
    <property type="evidence" value="ECO:0007669"/>
    <property type="project" value="InterPro"/>
</dbReference>
<keyword evidence="6" id="KW-0408">Iron</keyword>
<dbReference type="EMBL" id="PQXO01000070">
    <property type="protein sequence ID" value="TGO90301.1"/>
    <property type="molecule type" value="Genomic_DNA"/>
</dbReference>
<comment type="caution">
    <text evidence="9">The sequence shown here is derived from an EMBL/GenBank/DDBJ whole genome shotgun (WGS) entry which is preliminary data.</text>
</comment>
<accession>A0A4Z1L0Q6</accession>
<dbReference type="InterPro" id="IPR001128">
    <property type="entry name" value="Cyt_P450"/>
</dbReference>
<dbReference type="Pfam" id="PF00067">
    <property type="entry name" value="p450"/>
    <property type="match status" value="1"/>
</dbReference>
<reference evidence="9 10" key="1">
    <citation type="submission" date="2017-12" db="EMBL/GenBank/DDBJ databases">
        <title>Comparative genomics of Botrytis spp.</title>
        <authorList>
            <person name="Valero-Jimenez C.A."/>
            <person name="Tapia P."/>
            <person name="Veloso J."/>
            <person name="Silva-Moreno E."/>
            <person name="Staats M."/>
            <person name="Valdes J.H."/>
            <person name="Van Kan J.A.L."/>
        </authorList>
    </citation>
    <scope>NUCLEOTIDE SEQUENCE [LARGE SCALE GENOMIC DNA]</scope>
    <source>
        <strain evidence="9 10">MUCL3349</strain>
    </source>
</reference>
<sequence>MRETFGLPFLGRGIFTEDGEFWKQSRSLVRSTFSRVEIADLENFERHVTRFLNFIPKDGSTFDMLPLVKKLFLDISTEFLSGKSTECLAEETPIETDIFMKSFDRALLGLALLLIFKPIRWPLYFDPWWKEAYINAHGLVDKRVSLALEKQRNPEKETGLKRYVPLEEMTKITQDPYELRMHIINVFFPARDTAAIAFTDVIFELARHPEEWKKLKMEVDSIYSNQALMFEFLRSLRVTKAIINESLRLHPAASRLGGGKDGQSPIFVPKGTVVGLDLYTLQRDPAIWGADADKF</sequence>
<dbReference type="GO" id="GO:0016712">
    <property type="term" value="F:oxidoreductase activity, acting on paired donors, with incorporation or reduction of molecular oxygen, reduced flavin or flavoprotein as one donor, and incorporation of one atom of oxygen"/>
    <property type="evidence" value="ECO:0007669"/>
    <property type="project" value="InterPro"/>
</dbReference>
<evidence type="ECO:0000256" key="2">
    <source>
        <dbReference type="ARBA" id="ARBA00010617"/>
    </source>
</evidence>
<name>A0A4Z1L0Q6_9HELO</name>
<dbReference type="PANTHER" id="PTHR24287:SF1">
    <property type="entry name" value="P450, PUTATIVE (EUROFUNG)-RELATED"/>
    <property type="match status" value="1"/>
</dbReference>
<gene>
    <name evidence="9" type="ORF">BPOR_0070g00130</name>
</gene>
<keyword evidence="7" id="KW-0843">Virulence</keyword>
<comment type="similarity">
    <text evidence="2">Belongs to the cytochrome P450 family.</text>
</comment>
<evidence type="ECO:0000313" key="10">
    <source>
        <dbReference type="Proteomes" id="UP000297280"/>
    </source>
</evidence>
<dbReference type="Proteomes" id="UP000297280">
    <property type="component" value="Unassembled WGS sequence"/>
</dbReference>
<evidence type="ECO:0000256" key="5">
    <source>
        <dbReference type="ARBA" id="ARBA00023002"/>
    </source>
</evidence>
<evidence type="ECO:0000256" key="8">
    <source>
        <dbReference type="ARBA" id="ARBA00023033"/>
    </source>
</evidence>
<keyword evidence="8" id="KW-0503">Monooxygenase</keyword>
<dbReference type="STRING" id="87229.A0A4Z1L0Q6"/>